<comment type="caution">
    <text evidence="1">The sequence shown here is derived from an EMBL/GenBank/DDBJ whole genome shotgun (WGS) entry which is preliminary data.</text>
</comment>
<protein>
    <submittedName>
        <fullName evidence="1">Uncharacterized protein</fullName>
    </submittedName>
</protein>
<dbReference type="OrthoDB" id="40579at2759"/>
<dbReference type="EMBL" id="CAJFDH010000004">
    <property type="protein sequence ID" value="CAD5218897.1"/>
    <property type="molecule type" value="Genomic_DNA"/>
</dbReference>
<organism evidence="1 2">
    <name type="scientific">Bursaphelenchus okinawaensis</name>
    <dbReference type="NCBI Taxonomy" id="465554"/>
    <lineage>
        <taxon>Eukaryota</taxon>
        <taxon>Metazoa</taxon>
        <taxon>Ecdysozoa</taxon>
        <taxon>Nematoda</taxon>
        <taxon>Chromadorea</taxon>
        <taxon>Rhabditida</taxon>
        <taxon>Tylenchina</taxon>
        <taxon>Tylenchomorpha</taxon>
        <taxon>Aphelenchoidea</taxon>
        <taxon>Aphelenchoididae</taxon>
        <taxon>Bursaphelenchus</taxon>
    </lineage>
</organism>
<dbReference type="InterPro" id="IPR023214">
    <property type="entry name" value="HAD_sf"/>
</dbReference>
<evidence type="ECO:0000313" key="2">
    <source>
        <dbReference type="Proteomes" id="UP000614601"/>
    </source>
</evidence>
<dbReference type="Pfam" id="PF13419">
    <property type="entry name" value="HAD_2"/>
    <property type="match status" value="1"/>
</dbReference>
<gene>
    <name evidence="1" type="ORF">BOKJ2_LOCUS8107</name>
</gene>
<name>A0A811KUG8_9BILA</name>
<dbReference type="InterPro" id="IPR023198">
    <property type="entry name" value="PGP-like_dom2"/>
</dbReference>
<dbReference type="PANTHER" id="PTHR18901">
    <property type="entry name" value="2-DEOXYGLUCOSE-6-PHOSPHATE PHOSPHATASE 2"/>
    <property type="match status" value="1"/>
</dbReference>
<sequence length="231" mass="25817">MSGSQSKGKVKISHVIFDFDGILVDSEGLYSIMHGRMLAKWGKTFDLKQKLAIQGMRKQDEVYTIVKMNGLEGKVTIEEYERDVKPMPGADRLIRHLHKHKVPIAICTSSAADEFEIKTRKLKEWLDMIPLRILAGSDARVKRGKPNPDPYLVCAKDMGVSDVSKCIVFEDSVNGCKSALSAGMHCIMIPQDEFLCDASKAEIEGLRPKLDNILKSMADFKPEEFGLPAFD</sequence>
<dbReference type="Gene3D" id="3.40.50.1000">
    <property type="entry name" value="HAD superfamily/HAD-like"/>
    <property type="match status" value="1"/>
</dbReference>
<dbReference type="PANTHER" id="PTHR18901:SF38">
    <property type="entry name" value="PSEUDOURIDINE-5'-PHOSPHATASE"/>
    <property type="match status" value="1"/>
</dbReference>
<dbReference type="SFLD" id="SFLDG01129">
    <property type="entry name" value="C1.5:_HAD__Beta-PGM__Phosphata"/>
    <property type="match status" value="1"/>
</dbReference>
<evidence type="ECO:0000313" key="1">
    <source>
        <dbReference type="EMBL" id="CAD5218897.1"/>
    </source>
</evidence>
<dbReference type="SFLD" id="SFLDS00003">
    <property type="entry name" value="Haloacid_Dehalogenase"/>
    <property type="match status" value="1"/>
</dbReference>
<dbReference type="InterPro" id="IPR006439">
    <property type="entry name" value="HAD-SF_hydro_IA"/>
</dbReference>
<dbReference type="InterPro" id="IPR041492">
    <property type="entry name" value="HAD_2"/>
</dbReference>
<dbReference type="SUPFAM" id="SSF56784">
    <property type="entry name" value="HAD-like"/>
    <property type="match status" value="1"/>
</dbReference>
<dbReference type="Gene3D" id="1.10.150.240">
    <property type="entry name" value="Putative phosphatase, domain 2"/>
    <property type="match status" value="1"/>
</dbReference>
<dbReference type="GO" id="GO:0016791">
    <property type="term" value="F:phosphatase activity"/>
    <property type="evidence" value="ECO:0007669"/>
    <property type="project" value="TreeGrafter"/>
</dbReference>
<dbReference type="InterPro" id="IPR036412">
    <property type="entry name" value="HAD-like_sf"/>
</dbReference>
<dbReference type="Proteomes" id="UP000614601">
    <property type="component" value="Unassembled WGS sequence"/>
</dbReference>
<dbReference type="Proteomes" id="UP000783686">
    <property type="component" value="Unassembled WGS sequence"/>
</dbReference>
<proteinExistence type="predicted"/>
<accession>A0A811KUG8</accession>
<dbReference type="EMBL" id="CAJFCW020000004">
    <property type="protein sequence ID" value="CAG9112080.1"/>
    <property type="molecule type" value="Genomic_DNA"/>
</dbReference>
<reference evidence="1" key="1">
    <citation type="submission" date="2020-09" db="EMBL/GenBank/DDBJ databases">
        <authorList>
            <person name="Kikuchi T."/>
        </authorList>
    </citation>
    <scope>NUCLEOTIDE SEQUENCE</scope>
    <source>
        <strain evidence="1">SH1</strain>
    </source>
</reference>
<keyword evidence="2" id="KW-1185">Reference proteome</keyword>
<dbReference type="NCBIfam" id="TIGR01509">
    <property type="entry name" value="HAD-SF-IA-v3"/>
    <property type="match status" value="1"/>
</dbReference>
<dbReference type="AlphaFoldDB" id="A0A811KUG8"/>